<dbReference type="GO" id="GO:0004364">
    <property type="term" value="F:glutathione transferase activity"/>
    <property type="evidence" value="ECO:0007669"/>
    <property type="project" value="TreeGrafter"/>
</dbReference>
<name>A0A6U0HIL5_9STRA</name>
<accession>A0A6U0HIL5</accession>
<keyword evidence="3 5" id="KW-1133">Transmembrane helix</keyword>
<dbReference type="InterPro" id="IPR023352">
    <property type="entry name" value="MAPEG-like_dom_sf"/>
</dbReference>
<evidence type="ECO:0008006" key="8">
    <source>
        <dbReference type="Google" id="ProtNLM"/>
    </source>
</evidence>
<dbReference type="InterPro" id="IPR001129">
    <property type="entry name" value="Membr-assoc_MAPEG"/>
</dbReference>
<reference evidence="7" key="1">
    <citation type="submission" date="2021-01" db="EMBL/GenBank/DDBJ databases">
        <authorList>
            <person name="Corre E."/>
            <person name="Pelletier E."/>
            <person name="Niang G."/>
            <person name="Scheremetjew M."/>
            <person name="Finn R."/>
            <person name="Kale V."/>
            <person name="Holt S."/>
            <person name="Cochrane G."/>
            <person name="Meng A."/>
            <person name="Brown T."/>
            <person name="Cohen L."/>
        </authorList>
    </citation>
    <scope>NUCLEOTIDE SEQUENCE</scope>
    <source>
        <strain evidence="7">CCMP826</strain>
    </source>
</reference>
<dbReference type="InterPro" id="IPR050997">
    <property type="entry name" value="MAPEG"/>
</dbReference>
<dbReference type="GO" id="GO:0006691">
    <property type="term" value="P:leukotriene metabolic process"/>
    <property type="evidence" value="ECO:0007669"/>
    <property type="project" value="UniProtKB-ARBA"/>
</dbReference>
<feature type="transmembrane region" description="Helical" evidence="5">
    <location>
        <begin position="166"/>
        <end position="187"/>
    </location>
</feature>
<dbReference type="GO" id="GO:0004602">
    <property type="term" value="F:glutathione peroxidase activity"/>
    <property type="evidence" value="ECO:0007669"/>
    <property type="project" value="TreeGrafter"/>
</dbReference>
<evidence type="ECO:0000256" key="2">
    <source>
        <dbReference type="ARBA" id="ARBA00022692"/>
    </source>
</evidence>
<evidence type="ECO:0000313" key="7">
    <source>
        <dbReference type="EMBL" id="CAD9511279.1"/>
    </source>
</evidence>
<feature type="transmembrane region" description="Helical" evidence="5">
    <location>
        <begin position="34"/>
        <end position="53"/>
    </location>
</feature>
<dbReference type="PANTHER" id="PTHR10250:SF26">
    <property type="entry name" value="GLUTATHIONE S-TRANSFERASE 3, MITOCHONDRIAL"/>
    <property type="match status" value="1"/>
</dbReference>
<keyword evidence="2 5" id="KW-0812">Transmembrane</keyword>
<dbReference type="GO" id="GO:0016020">
    <property type="term" value="C:membrane"/>
    <property type="evidence" value="ECO:0007669"/>
    <property type="project" value="UniProtKB-SubCell"/>
</dbReference>
<dbReference type="EMBL" id="HBGV01016652">
    <property type="protein sequence ID" value="CAD9511279.1"/>
    <property type="molecule type" value="Transcribed_RNA"/>
</dbReference>
<comment type="subcellular location">
    <subcellularLocation>
        <location evidence="1">Membrane</location>
        <topology evidence="1">Multi-pass membrane protein</topology>
    </subcellularLocation>
</comment>
<evidence type="ECO:0000313" key="6">
    <source>
        <dbReference type="EMBL" id="CAD9511271.1"/>
    </source>
</evidence>
<dbReference type="PANTHER" id="PTHR10250">
    <property type="entry name" value="MICROSOMAL GLUTATHIONE S-TRANSFERASE"/>
    <property type="match status" value="1"/>
</dbReference>
<dbReference type="EMBL" id="HBGV01016650">
    <property type="protein sequence ID" value="CAD9511271.1"/>
    <property type="molecule type" value="Transcribed_RNA"/>
</dbReference>
<sequence>MALFLAKSTALSLAATYAESKYGPSDTSGPLGVSSLFGLTPTIFSGLSFWVLAHGMKVGKARAKYIELAKKDGEKDVEERYALPNLYAQGTSKYVREFNCVQRSHQHIFETFTGAVLTGMVAAVNYPISAAATTLMYAVGRITLSNGYAAAEGDPMKRYASPFARFMWYGYLGNIILSLLSCANMVAGKKLLW</sequence>
<keyword evidence="4 5" id="KW-0472">Membrane</keyword>
<proteinExistence type="predicted"/>
<protein>
    <recommendedName>
        <fullName evidence="8">Glutathione transferase</fullName>
    </recommendedName>
</protein>
<dbReference type="GO" id="GO:0005783">
    <property type="term" value="C:endoplasmic reticulum"/>
    <property type="evidence" value="ECO:0007669"/>
    <property type="project" value="TreeGrafter"/>
</dbReference>
<organism evidence="7">
    <name type="scientific">Helicotheca tamesis</name>
    <dbReference type="NCBI Taxonomy" id="374047"/>
    <lineage>
        <taxon>Eukaryota</taxon>
        <taxon>Sar</taxon>
        <taxon>Stramenopiles</taxon>
        <taxon>Ochrophyta</taxon>
        <taxon>Bacillariophyta</taxon>
        <taxon>Mediophyceae</taxon>
        <taxon>Lithodesmiophycidae</taxon>
        <taxon>Lithodesmiales</taxon>
        <taxon>Lithodesmiaceae</taxon>
        <taxon>Helicotheca</taxon>
    </lineage>
</organism>
<dbReference type="Pfam" id="PF01124">
    <property type="entry name" value="MAPEG"/>
    <property type="match status" value="1"/>
</dbReference>
<dbReference type="GO" id="GO:0005635">
    <property type="term" value="C:nuclear envelope"/>
    <property type="evidence" value="ECO:0007669"/>
    <property type="project" value="TreeGrafter"/>
</dbReference>
<evidence type="ECO:0000256" key="4">
    <source>
        <dbReference type="ARBA" id="ARBA00023136"/>
    </source>
</evidence>
<evidence type="ECO:0000256" key="5">
    <source>
        <dbReference type="SAM" id="Phobius"/>
    </source>
</evidence>
<evidence type="ECO:0000256" key="1">
    <source>
        <dbReference type="ARBA" id="ARBA00004141"/>
    </source>
</evidence>
<dbReference type="AlphaFoldDB" id="A0A6U0HIL5"/>
<gene>
    <name evidence="6" type="ORF">HTAM1171_LOCUS10207</name>
    <name evidence="7" type="ORF">HTAM1171_LOCUS10209</name>
</gene>
<dbReference type="SUPFAM" id="SSF161084">
    <property type="entry name" value="MAPEG domain-like"/>
    <property type="match status" value="1"/>
</dbReference>
<evidence type="ECO:0000256" key="3">
    <source>
        <dbReference type="ARBA" id="ARBA00022989"/>
    </source>
</evidence>
<dbReference type="Gene3D" id="1.20.120.550">
    <property type="entry name" value="Membrane associated eicosanoid/glutathione metabolism-like domain"/>
    <property type="match status" value="1"/>
</dbReference>